<reference evidence="9 10" key="1">
    <citation type="journal article" date="2011" name="Cell">
        <title>The monarch butterfly genome yields insights into long-distance migration.</title>
        <authorList>
            <person name="Zhan S."/>
            <person name="Merlin C."/>
            <person name="Boore J.L."/>
            <person name="Reppert S.M."/>
        </authorList>
    </citation>
    <scope>NUCLEOTIDE SEQUENCE [LARGE SCALE GENOMIC DNA]</scope>
    <source>
        <strain evidence="9">F-2</strain>
    </source>
</reference>
<keyword evidence="5" id="KW-0067">ATP-binding</keyword>
<dbReference type="GO" id="GO:0005524">
    <property type="term" value="F:ATP binding"/>
    <property type="evidence" value="ECO:0007669"/>
    <property type="project" value="UniProtKB-KW"/>
</dbReference>
<dbReference type="GO" id="GO:0005634">
    <property type="term" value="C:nucleus"/>
    <property type="evidence" value="ECO:0007669"/>
    <property type="project" value="TreeGrafter"/>
</dbReference>
<dbReference type="Pfam" id="PF03770">
    <property type="entry name" value="IPK"/>
    <property type="match status" value="1"/>
</dbReference>
<protein>
    <recommendedName>
        <fullName evidence="8">Kinase</fullName>
        <ecNumber evidence="8">2.7.-.-</ecNumber>
    </recommendedName>
</protein>
<evidence type="ECO:0000256" key="8">
    <source>
        <dbReference type="RuleBase" id="RU363090"/>
    </source>
</evidence>
<dbReference type="STRING" id="278856.A0A212EUX7"/>
<comment type="similarity">
    <text evidence="1 8">Belongs to the inositol phosphokinase (IPK) family.</text>
</comment>
<keyword evidence="10" id="KW-1185">Reference proteome</keyword>
<evidence type="ECO:0000256" key="1">
    <source>
        <dbReference type="ARBA" id="ARBA00007374"/>
    </source>
</evidence>
<dbReference type="EC" id="2.7.-.-" evidence="8"/>
<evidence type="ECO:0000256" key="2">
    <source>
        <dbReference type="ARBA" id="ARBA00022679"/>
    </source>
</evidence>
<dbReference type="eggNOG" id="KOG1620">
    <property type="taxonomic scope" value="Eukaryota"/>
</dbReference>
<dbReference type="KEGG" id="dpl:KGM_213172"/>
<dbReference type="SUPFAM" id="SSF56104">
    <property type="entry name" value="SAICAR synthase-like"/>
    <property type="match status" value="1"/>
</dbReference>
<dbReference type="GO" id="GO:0008440">
    <property type="term" value="F:inositol-1,4,5-trisphosphate 3-kinase activity"/>
    <property type="evidence" value="ECO:0007669"/>
    <property type="project" value="TreeGrafter"/>
</dbReference>
<comment type="catalytic activity">
    <reaction evidence="6">
        <text>1D-myo-inositol 1,4,5-trisphosphate + 2 ATP = 1D-myo-inositol 1,3,4,5,6-pentakisphosphate + 2 ADP + 2 H(+)</text>
        <dbReference type="Rhea" id="RHEA:32359"/>
        <dbReference type="ChEBI" id="CHEBI:15378"/>
        <dbReference type="ChEBI" id="CHEBI:30616"/>
        <dbReference type="ChEBI" id="CHEBI:57733"/>
        <dbReference type="ChEBI" id="CHEBI:203600"/>
        <dbReference type="ChEBI" id="CHEBI:456216"/>
        <dbReference type="EC" id="2.7.1.151"/>
    </reaction>
</comment>
<dbReference type="GO" id="GO:0005737">
    <property type="term" value="C:cytoplasm"/>
    <property type="evidence" value="ECO:0007669"/>
    <property type="project" value="TreeGrafter"/>
</dbReference>
<comment type="catalytic activity">
    <reaction evidence="7">
        <text>1D-myo-inositol 1,3,4,6-tetrakisphosphate + ATP = 1D-myo-inositol 1,3,4,5,6-pentakisphosphate + ADP + H(+)</text>
        <dbReference type="Rhea" id="RHEA:12717"/>
        <dbReference type="ChEBI" id="CHEBI:15378"/>
        <dbReference type="ChEBI" id="CHEBI:30616"/>
        <dbReference type="ChEBI" id="CHEBI:57660"/>
        <dbReference type="ChEBI" id="CHEBI:57733"/>
        <dbReference type="ChEBI" id="CHEBI:456216"/>
        <dbReference type="EC" id="2.7.1.140"/>
    </reaction>
</comment>
<sequence>MSDVSNRSDGRKLPRRQRSIYQVHYGLEPRRGSVMASPLPLRRFTRQVAGHSGDVAGGKYTGLLQCSDGTILKPILKESQKREAEFYERITSSNRPDLVQLRKFMPKYYGVRKFTYNGFEQDYIMLEDLTDGMLEPCVMDLKIGRITYDPYASVDKIKREESKYTRCKQQYGFCIPGYQVYRVGGPRDGELVRAGKEQGKRLCGEQVVTVIRSFLNASAGAACRVLLLQLLAALWELQRCISRAGVLLRSSSLLLVYDASALRACCGDSSVARCRPPQLARRRSVPSVFPSGGSSFSGQLSPLGPVYPRLGASPPVSPRTPSPPVRSSWSEALARLATSHSFDNNYQEKLSRMKLEYRARLDRLANWSGERHPCGSLRVVDFAHAFIQDDGNMRVDDNFKDGLDSLADILEALLKDTDDLLS</sequence>
<dbReference type="FunCoup" id="A0A212EUX7">
    <property type="interactions" value="1073"/>
</dbReference>
<dbReference type="Proteomes" id="UP000007151">
    <property type="component" value="Unassembled WGS sequence"/>
</dbReference>
<evidence type="ECO:0000313" key="10">
    <source>
        <dbReference type="Proteomes" id="UP000007151"/>
    </source>
</evidence>
<dbReference type="GO" id="GO:0032958">
    <property type="term" value="P:inositol phosphate biosynthetic process"/>
    <property type="evidence" value="ECO:0007669"/>
    <property type="project" value="InterPro"/>
</dbReference>
<keyword evidence="4 8" id="KW-0418">Kinase</keyword>
<dbReference type="PANTHER" id="PTHR12400:SF51">
    <property type="entry name" value="INOSITOL POLYPHOSPHATE MULTIKINASE"/>
    <property type="match status" value="1"/>
</dbReference>
<dbReference type="InterPro" id="IPR005522">
    <property type="entry name" value="IPK"/>
</dbReference>
<evidence type="ECO:0000256" key="5">
    <source>
        <dbReference type="ARBA" id="ARBA00022840"/>
    </source>
</evidence>
<dbReference type="InterPro" id="IPR038286">
    <property type="entry name" value="IPK_sf"/>
</dbReference>
<evidence type="ECO:0000256" key="3">
    <source>
        <dbReference type="ARBA" id="ARBA00022741"/>
    </source>
</evidence>
<dbReference type="OrthoDB" id="338650at2759"/>
<evidence type="ECO:0000313" key="9">
    <source>
        <dbReference type="EMBL" id="OWR45286.1"/>
    </source>
</evidence>
<organism evidence="9 10">
    <name type="scientific">Danaus plexippus plexippus</name>
    <dbReference type="NCBI Taxonomy" id="278856"/>
    <lineage>
        <taxon>Eukaryota</taxon>
        <taxon>Metazoa</taxon>
        <taxon>Ecdysozoa</taxon>
        <taxon>Arthropoda</taxon>
        <taxon>Hexapoda</taxon>
        <taxon>Insecta</taxon>
        <taxon>Pterygota</taxon>
        <taxon>Neoptera</taxon>
        <taxon>Endopterygota</taxon>
        <taxon>Lepidoptera</taxon>
        <taxon>Glossata</taxon>
        <taxon>Ditrysia</taxon>
        <taxon>Papilionoidea</taxon>
        <taxon>Nymphalidae</taxon>
        <taxon>Danainae</taxon>
        <taxon>Danaini</taxon>
        <taxon>Danaina</taxon>
        <taxon>Danaus</taxon>
        <taxon>Danaus</taxon>
    </lineage>
</organism>
<evidence type="ECO:0000256" key="7">
    <source>
        <dbReference type="ARBA" id="ARBA00036525"/>
    </source>
</evidence>
<comment type="caution">
    <text evidence="9">The sequence shown here is derived from an EMBL/GenBank/DDBJ whole genome shotgun (WGS) entry which is preliminary data.</text>
</comment>
<gene>
    <name evidence="9" type="ORF">KGM_213172</name>
</gene>
<evidence type="ECO:0000256" key="6">
    <source>
        <dbReference type="ARBA" id="ARBA00036164"/>
    </source>
</evidence>
<dbReference type="PANTHER" id="PTHR12400">
    <property type="entry name" value="INOSITOL POLYPHOSPHATE KINASE"/>
    <property type="match status" value="1"/>
</dbReference>
<dbReference type="AlphaFoldDB" id="A0A212EUX7"/>
<dbReference type="GO" id="GO:0047326">
    <property type="term" value="F:inositol-1,3,4,6-tetrakisphosphate 5-kinase activity"/>
    <property type="evidence" value="ECO:0007669"/>
    <property type="project" value="RHEA"/>
</dbReference>
<keyword evidence="3" id="KW-0547">Nucleotide-binding</keyword>
<dbReference type="Gene3D" id="3.30.470.160">
    <property type="entry name" value="Inositol polyphosphate kinase"/>
    <property type="match status" value="1"/>
</dbReference>
<accession>A0A212EUX7</accession>
<keyword evidence="2 8" id="KW-0808">Transferase</keyword>
<name>A0A212EUX7_DANPL</name>
<proteinExistence type="inferred from homology"/>
<evidence type="ECO:0000256" key="4">
    <source>
        <dbReference type="ARBA" id="ARBA00022777"/>
    </source>
</evidence>
<dbReference type="EMBL" id="AGBW02012284">
    <property type="protein sequence ID" value="OWR45286.1"/>
    <property type="molecule type" value="Genomic_DNA"/>
</dbReference>